<keyword evidence="2" id="KW-1185">Reference proteome</keyword>
<reference evidence="1 2" key="1">
    <citation type="journal article" date="2021" name="Hortic Res">
        <title>High-quality reference genome and annotation aids understanding of berry development for evergreen blueberry (Vaccinium darrowii).</title>
        <authorList>
            <person name="Yu J."/>
            <person name="Hulse-Kemp A.M."/>
            <person name="Babiker E."/>
            <person name="Staton M."/>
        </authorList>
    </citation>
    <scope>NUCLEOTIDE SEQUENCE [LARGE SCALE GENOMIC DNA]</scope>
    <source>
        <strain evidence="2">cv. NJ 8807/NJ 8810</strain>
        <tissue evidence="1">Young leaf</tissue>
    </source>
</reference>
<accession>A0ACB7Z893</accession>
<dbReference type="EMBL" id="CM037154">
    <property type="protein sequence ID" value="KAH7862025.1"/>
    <property type="molecule type" value="Genomic_DNA"/>
</dbReference>
<organism evidence="1 2">
    <name type="scientific">Vaccinium darrowii</name>
    <dbReference type="NCBI Taxonomy" id="229202"/>
    <lineage>
        <taxon>Eukaryota</taxon>
        <taxon>Viridiplantae</taxon>
        <taxon>Streptophyta</taxon>
        <taxon>Embryophyta</taxon>
        <taxon>Tracheophyta</taxon>
        <taxon>Spermatophyta</taxon>
        <taxon>Magnoliopsida</taxon>
        <taxon>eudicotyledons</taxon>
        <taxon>Gunneridae</taxon>
        <taxon>Pentapetalae</taxon>
        <taxon>asterids</taxon>
        <taxon>Ericales</taxon>
        <taxon>Ericaceae</taxon>
        <taxon>Vaccinioideae</taxon>
        <taxon>Vaccinieae</taxon>
        <taxon>Vaccinium</taxon>
    </lineage>
</organism>
<sequence>MIRPLFWVFFLTRCILAENGKASTKWQTLDGSEPVVIARGGYSGLFPDSSRFAIQFANSTGLHNVILFCDLQLTKDDEDICLTSLQLGNSTTISDVYPGKQKSYSVNGQDISGWFALDYKFDDLQKHVSLTQNIFSRTHLFDGVCPVSGVRDATGLEPRHLWLNVEYPSFYTQQKHDPVVYVEKAMRNWRINYISSPEIGFLKTMSERVNKAKTKLVFRFLEKDTVEPTTKQTYGSIIGNLSSVKSFASGILVPKEYIWPVSADKFLEASTTVVSDAHEQGLQVYASGFANDNIASYNYSYDPAAEYLQFIDNSQFSVDGVLTDFPSTASASVACLAHNKNASRPAKGPLIISRNGASGIFPGCTDLAYEQAIADGADIIDCTVQMSKDGVAFCFESADLSEDTTALTTFMARSTKIPEIQNDTGIFSFDLSWSEIQTLKPQLSIPFPESGLKRNPVNINKGKFVTLSAFLELALTKAVTGILINIQNAAYLASKKGIIITDVIATALANATFDKQRTQKVLIQSDDTQVLSKFKSNRNYQKVLLISEAISSAPNMTVDEIKMYADAVSIRRTSVIKVSDSFTDSLTTVVRDMHAANISVYAFPFRNEFVSLAFDFFSDPMAELATYLADPIRVDGVMTEFPATADAYLRSPCSGKDVKDSYPILVIQPGSLRTLVPPSVLPPAEAPAPVLQVVDVVDPPLPAASNGSTSTPATAPTGKSRSNGAKSVATVGFRLFAILLAGVLYMGS</sequence>
<evidence type="ECO:0000313" key="2">
    <source>
        <dbReference type="Proteomes" id="UP000828048"/>
    </source>
</evidence>
<name>A0ACB7Z893_9ERIC</name>
<gene>
    <name evidence="1" type="ORF">Vadar_033786</name>
</gene>
<proteinExistence type="predicted"/>
<dbReference type="Proteomes" id="UP000828048">
    <property type="component" value="Chromosome 4"/>
</dbReference>
<comment type="caution">
    <text evidence="1">The sequence shown here is derived from an EMBL/GenBank/DDBJ whole genome shotgun (WGS) entry which is preliminary data.</text>
</comment>
<evidence type="ECO:0000313" key="1">
    <source>
        <dbReference type="EMBL" id="KAH7862025.1"/>
    </source>
</evidence>
<protein>
    <submittedName>
        <fullName evidence="1">Uncharacterized protein</fullName>
    </submittedName>
</protein>